<keyword evidence="3" id="KW-1185">Reference proteome</keyword>
<protein>
    <submittedName>
        <fullName evidence="2">Uncharacterized protein</fullName>
    </submittedName>
</protein>
<dbReference type="AlphaFoldDB" id="A0A7T8QXB1"/>
<feature type="region of interest" description="Disordered" evidence="1">
    <location>
        <begin position="53"/>
        <end position="117"/>
    </location>
</feature>
<reference evidence="3" key="1">
    <citation type="submission" date="2021-01" db="EMBL/GenBank/DDBJ databases">
        <title>Caligus Genome Assembly.</title>
        <authorList>
            <person name="Gallardo-Escarate C."/>
        </authorList>
    </citation>
    <scope>NUCLEOTIDE SEQUENCE [LARGE SCALE GENOMIC DNA]</scope>
</reference>
<dbReference type="EMBL" id="CP045891">
    <property type="protein sequence ID" value="QQP58492.1"/>
    <property type="molecule type" value="Genomic_DNA"/>
</dbReference>
<sequence>MEIIAADKTLLPIDREEDQSFLLAIRENRPHCLGSLDAKRIRRLKRSAEREQKFANQVEKESKWQKLDEVVPSDDLEKYLPPSQSSPPTKSASASSSPLDPDDPDFIGPADPKRNPKVHDATITLNRETWLRHLHLQSSAKTSNGEVFRMMAATLQAGGFDLDKFAISEEWVRLERHKLDAETAKAIRLKRVK</sequence>
<dbReference type="Proteomes" id="UP000595437">
    <property type="component" value="Chromosome 2"/>
</dbReference>
<accession>A0A7T8QXB1</accession>
<evidence type="ECO:0000256" key="1">
    <source>
        <dbReference type="SAM" id="MobiDB-lite"/>
    </source>
</evidence>
<name>A0A7T8QXB1_CALRO</name>
<proteinExistence type="predicted"/>
<organism evidence="2 3">
    <name type="scientific">Caligus rogercresseyi</name>
    <name type="common">Sea louse</name>
    <dbReference type="NCBI Taxonomy" id="217165"/>
    <lineage>
        <taxon>Eukaryota</taxon>
        <taxon>Metazoa</taxon>
        <taxon>Ecdysozoa</taxon>
        <taxon>Arthropoda</taxon>
        <taxon>Crustacea</taxon>
        <taxon>Multicrustacea</taxon>
        <taxon>Hexanauplia</taxon>
        <taxon>Copepoda</taxon>
        <taxon>Siphonostomatoida</taxon>
        <taxon>Caligidae</taxon>
        <taxon>Caligus</taxon>
    </lineage>
</organism>
<feature type="compositionally biased region" description="Low complexity" evidence="1">
    <location>
        <begin position="81"/>
        <end position="99"/>
    </location>
</feature>
<gene>
    <name evidence="2" type="ORF">FKW44_003829</name>
</gene>
<evidence type="ECO:0000313" key="2">
    <source>
        <dbReference type="EMBL" id="QQP58492.1"/>
    </source>
</evidence>
<evidence type="ECO:0000313" key="3">
    <source>
        <dbReference type="Proteomes" id="UP000595437"/>
    </source>
</evidence>
<feature type="compositionally biased region" description="Basic and acidic residues" evidence="1">
    <location>
        <begin position="53"/>
        <end position="69"/>
    </location>
</feature>